<keyword evidence="1" id="KW-0732">Signal</keyword>
<gene>
    <name evidence="2" type="ORF">D9619_001918</name>
</gene>
<name>A0A8H5BFS7_9AGAR</name>
<dbReference type="OrthoDB" id="2536450at2759"/>
<protein>
    <submittedName>
        <fullName evidence="2">Uncharacterized protein</fullName>
    </submittedName>
</protein>
<feature type="signal peptide" evidence="1">
    <location>
        <begin position="1"/>
        <end position="21"/>
    </location>
</feature>
<dbReference type="PANTHER" id="PTHR34862">
    <property type="entry name" value="SPARK DOMAIN-CONTAINING PROTEIN"/>
    <property type="match status" value="1"/>
</dbReference>
<comment type="caution">
    <text evidence="2">The sequence shown here is derived from an EMBL/GenBank/DDBJ whole genome shotgun (WGS) entry which is preliminary data.</text>
</comment>
<evidence type="ECO:0000313" key="2">
    <source>
        <dbReference type="EMBL" id="KAF5322564.1"/>
    </source>
</evidence>
<keyword evidence="3" id="KW-1185">Reference proteome</keyword>
<dbReference type="AlphaFoldDB" id="A0A8H5BFS7"/>
<reference evidence="2 3" key="1">
    <citation type="journal article" date="2020" name="ISME J.">
        <title>Uncovering the hidden diversity of litter-decomposition mechanisms in mushroom-forming fungi.</title>
        <authorList>
            <person name="Floudas D."/>
            <person name="Bentzer J."/>
            <person name="Ahren D."/>
            <person name="Johansson T."/>
            <person name="Persson P."/>
            <person name="Tunlid A."/>
        </authorList>
    </citation>
    <scope>NUCLEOTIDE SEQUENCE [LARGE SCALE GENOMIC DNA]</scope>
    <source>
        <strain evidence="2 3">CBS 101986</strain>
    </source>
</reference>
<accession>A0A8H5BFS7</accession>
<proteinExistence type="predicted"/>
<dbReference type="Proteomes" id="UP000567179">
    <property type="component" value="Unassembled WGS sequence"/>
</dbReference>
<dbReference type="EMBL" id="JAACJJ010000028">
    <property type="protein sequence ID" value="KAF5322564.1"/>
    <property type="molecule type" value="Genomic_DNA"/>
</dbReference>
<evidence type="ECO:0000256" key="1">
    <source>
        <dbReference type="SAM" id="SignalP"/>
    </source>
</evidence>
<sequence length="267" mass="26753">MISRPMKAAAVAVAAAGLVSAASPLDSLSATCKSTIQTVAVSPDAQCLNLGPILTAVVSGGNVDVPAVANSWLTGLCSAGACSSASLTAVFNNVTSGCAADLKNFLDVDVSTAQQILPFIIQFYPPVRQIACLKDTSANKLCVPQTLSSLETITGPLGNLNSTASLNDVTGKLTPDDIKPLVCTGCVKSAYNILAGVFPGSDLLSQYSAPFGQVCGASFTDGQNVSTVAQTAAPGEFATVKSAAIGFTPAMAGAVLAAISSVFVTLA</sequence>
<organism evidence="2 3">
    <name type="scientific">Psilocybe cf. subviscida</name>
    <dbReference type="NCBI Taxonomy" id="2480587"/>
    <lineage>
        <taxon>Eukaryota</taxon>
        <taxon>Fungi</taxon>
        <taxon>Dikarya</taxon>
        <taxon>Basidiomycota</taxon>
        <taxon>Agaricomycotina</taxon>
        <taxon>Agaricomycetes</taxon>
        <taxon>Agaricomycetidae</taxon>
        <taxon>Agaricales</taxon>
        <taxon>Agaricineae</taxon>
        <taxon>Strophariaceae</taxon>
        <taxon>Psilocybe</taxon>
    </lineage>
</organism>
<feature type="chain" id="PRO_5034231855" evidence="1">
    <location>
        <begin position="22"/>
        <end position="267"/>
    </location>
</feature>
<evidence type="ECO:0000313" key="3">
    <source>
        <dbReference type="Proteomes" id="UP000567179"/>
    </source>
</evidence>
<dbReference type="PANTHER" id="PTHR34862:SF1">
    <property type="entry name" value="SPARK DOMAIN-CONTAINING PROTEIN"/>
    <property type="match status" value="1"/>
</dbReference>